<gene>
    <name evidence="2" type="ORF">IRI77_19740</name>
</gene>
<dbReference type="InterPro" id="IPR000780">
    <property type="entry name" value="CheR_MeTrfase"/>
</dbReference>
<evidence type="ECO:0000313" key="3">
    <source>
        <dbReference type="Proteomes" id="UP000593892"/>
    </source>
</evidence>
<dbReference type="Proteomes" id="UP000593892">
    <property type="component" value="Chromosome"/>
</dbReference>
<feature type="domain" description="CheR-type methyltransferase" evidence="1">
    <location>
        <begin position="1"/>
        <end position="200"/>
    </location>
</feature>
<evidence type="ECO:0000313" key="2">
    <source>
        <dbReference type="EMBL" id="QOY85074.1"/>
    </source>
</evidence>
<dbReference type="GO" id="GO:0008757">
    <property type="term" value="F:S-adenosylmethionine-dependent methyltransferase activity"/>
    <property type="evidence" value="ECO:0007669"/>
    <property type="project" value="InterPro"/>
</dbReference>
<dbReference type="PANTHER" id="PTHR24422:SF10">
    <property type="entry name" value="CHEMOTAXIS PROTEIN METHYLTRANSFERASE 2"/>
    <property type="match status" value="1"/>
</dbReference>
<dbReference type="InterPro" id="IPR050903">
    <property type="entry name" value="Bact_Chemotaxis_MeTrfase"/>
</dbReference>
<keyword evidence="3" id="KW-1185">Reference proteome</keyword>
<dbReference type="PROSITE" id="PS50123">
    <property type="entry name" value="CHER"/>
    <property type="match status" value="1"/>
</dbReference>
<reference evidence="2 3" key="1">
    <citation type="submission" date="2020-10" db="EMBL/GenBank/DDBJ databases">
        <title>Complete genome sequence of Paludibaculum fermentans P105T, a facultatively anaerobic acidobacterium capable of dissimilatory Fe(III) reduction.</title>
        <authorList>
            <person name="Dedysh S.N."/>
            <person name="Beletsky A.V."/>
            <person name="Kulichevskaya I.S."/>
            <person name="Mardanov A.V."/>
            <person name="Ravin N.V."/>
        </authorList>
    </citation>
    <scope>NUCLEOTIDE SEQUENCE [LARGE SCALE GENOMIC DNA]</scope>
    <source>
        <strain evidence="2 3">P105</strain>
    </source>
</reference>
<dbReference type="PANTHER" id="PTHR24422">
    <property type="entry name" value="CHEMOTAXIS PROTEIN METHYLTRANSFERASE"/>
    <property type="match status" value="1"/>
</dbReference>
<dbReference type="CDD" id="cd02440">
    <property type="entry name" value="AdoMet_MTases"/>
    <property type="match status" value="1"/>
</dbReference>
<dbReference type="InterPro" id="IPR029063">
    <property type="entry name" value="SAM-dependent_MTases_sf"/>
</dbReference>
<dbReference type="InterPro" id="IPR022642">
    <property type="entry name" value="CheR_C"/>
</dbReference>
<proteinExistence type="predicted"/>
<dbReference type="Gene3D" id="3.40.50.150">
    <property type="entry name" value="Vaccinia Virus protein VP39"/>
    <property type="match status" value="1"/>
</dbReference>
<dbReference type="KEGG" id="pfer:IRI77_19740"/>
<evidence type="ECO:0000259" key="1">
    <source>
        <dbReference type="PROSITE" id="PS50123"/>
    </source>
</evidence>
<dbReference type="PRINTS" id="PR00996">
    <property type="entry name" value="CHERMTFRASE"/>
</dbReference>
<dbReference type="AlphaFoldDB" id="A0A7S7SHL2"/>
<dbReference type="Pfam" id="PF01739">
    <property type="entry name" value="CheR"/>
    <property type="match status" value="1"/>
</dbReference>
<accession>A0A7S7SHL2</accession>
<dbReference type="EMBL" id="CP063849">
    <property type="protein sequence ID" value="QOY85074.1"/>
    <property type="molecule type" value="Genomic_DNA"/>
</dbReference>
<protein>
    <submittedName>
        <fullName evidence="2">Chemotaxis protein CheR</fullName>
    </submittedName>
</protein>
<dbReference type="RefSeq" id="WP_194446744.1">
    <property type="nucleotide sequence ID" value="NZ_CP063849.1"/>
</dbReference>
<dbReference type="SUPFAM" id="SSF53335">
    <property type="entry name" value="S-adenosyl-L-methionine-dependent methyltransferases"/>
    <property type="match status" value="1"/>
</dbReference>
<dbReference type="SMART" id="SM00138">
    <property type="entry name" value="MeTrc"/>
    <property type="match status" value="1"/>
</dbReference>
<sequence>MAFTFFFRDLHVLNQLVEHSLPRIAGRSHPRIWDAGAATGQEPYTLSILFAEKMGHFAFGNLRIDATDSEATGQFAQTVQAGLYPEAELARLPAGILEKYFEPGGEPGQLRAAEKLRRRITFQHHDLLSYQEIGQGYSVVLCKNVLLHFQLAERIEVLKMFHRALAPGGLLATEQTQEMPAELAPLFERVSPDGPVFQKRGGCA</sequence>
<organism evidence="2 3">
    <name type="scientific">Paludibaculum fermentans</name>
    <dbReference type="NCBI Taxonomy" id="1473598"/>
    <lineage>
        <taxon>Bacteria</taxon>
        <taxon>Pseudomonadati</taxon>
        <taxon>Acidobacteriota</taxon>
        <taxon>Terriglobia</taxon>
        <taxon>Bryobacterales</taxon>
        <taxon>Bryobacteraceae</taxon>
        <taxon>Paludibaculum</taxon>
    </lineage>
</organism>
<name>A0A7S7SHL2_PALFE</name>